<name>A0A9P3PV64_LYOSH</name>
<protein>
    <submittedName>
        <fullName evidence="3">Carbohydrate-binding module family 13 protein</fullName>
    </submittedName>
</protein>
<gene>
    <name evidence="3" type="ORF">LshimejAT787_1101830</name>
</gene>
<feature type="signal peptide" evidence="2">
    <location>
        <begin position="1"/>
        <end position="22"/>
    </location>
</feature>
<feature type="chain" id="PRO_5040373468" evidence="2">
    <location>
        <begin position="23"/>
        <end position="374"/>
    </location>
</feature>
<keyword evidence="4" id="KW-1185">Reference proteome</keyword>
<dbReference type="Proteomes" id="UP001063166">
    <property type="component" value="Unassembled WGS sequence"/>
</dbReference>
<evidence type="ECO:0000256" key="1">
    <source>
        <dbReference type="SAM" id="MobiDB-lite"/>
    </source>
</evidence>
<proteinExistence type="predicted"/>
<accession>A0A9P3PV64</accession>
<evidence type="ECO:0000313" key="3">
    <source>
        <dbReference type="EMBL" id="GLB42168.1"/>
    </source>
</evidence>
<evidence type="ECO:0000313" key="4">
    <source>
        <dbReference type="Proteomes" id="UP001063166"/>
    </source>
</evidence>
<dbReference type="EMBL" id="BRPK01000011">
    <property type="protein sequence ID" value="GLB42168.1"/>
    <property type="molecule type" value="Genomic_DNA"/>
</dbReference>
<dbReference type="OrthoDB" id="2564904at2759"/>
<reference evidence="3" key="1">
    <citation type="submission" date="2022-07" db="EMBL/GenBank/DDBJ databases">
        <title>The genome of Lyophyllum shimeji provides insight into the initial evolution of ectomycorrhizal fungal genome.</title>
        <authorList>
            <person name="Kobayashi Y."/>
            <person name="Shibata T."/>
            <person name="Hirakawa H."/>
            <person name="Shigenobu S."/>
            <person name="Nishiyama T."/>
            <person name="Yamada A."/>
            <person name="Hasebe M."/>
            <person name="Kawaguchi M."/>
        </authorList>
    </citation>
    <scope>NUCLEOTIDE SEQUENCE</scope>
    <source>
        <strain evidence="3">AT787</strain>
    </source>
</reference>
<feature type="compositionally biased region" description="Polar residues" evidence="1">
    <location>
        <begin position="320"/>
        <end position="344"/>
    </location>
</feature>
<comment type="caution">
    <text evidence="3">The sequence shown here is derived from an EMBL/GenBank/DDBJ whole genome shotgun (WGS) entry which is preliminary data.</text>
</comment>
<sequence>MAKSSIPPVFGILFLQFWRSNAQSATYLPSNAPDKSEAGQAGTNRCGTAINQTSNCQNAYRKSSNSPLATSTSSWYPYVYLETEASAVTSFDTGTVNSVTDWCIWAPPEPGSGSVIGNTERIEVAWCIKRLLPPLPRDFNRTNGTGARLIPDGTISGAHFVQTPDFVQVTGVGNLTFLNVPAGDAGGELDPHGQDGLGNPIGGLVFSSAFGQLQEITEWTNFISDTQFCFRACKPGPMAPTWCQHIYDEMGCAWNMPANYNPGVFENCKGDSGQPMGIYGSSTFRQGEPFTPAAHPAPSSSSCTSLSTIGNGLFVTGTSSGAPVTTSGASTLASRTSGGASPTGANDAVSHMTSTDTMVGLLGWMVPCAALLAI</sequence>
<dbReference type="AlphaFoldDB" id="A0A9P3PV64"/>
<evidence type="ECO:0000256" key="2">
    <source>
        <dbReference type="SAM" id="SignalP"/>
    </source>
</evidence>
<keyword evidence="2" id="KW-0732">Signal</keyword>
<feature type="region of interest" description="Disordered" evidence="1">
    <location>
        <begin position="320"/>
        <end position="346"/>
    </location>
</feature>
<organism evidence="3 4">
    <name type="scientific">Lyophyllum shimeji</name>
    <name type="common">Hon-shimeji</name>
    <name type="synonym">Tricholoma shimeji</name>
    <dbReference type="NCBI Taxonomy" id="47721"/>
    <lineage>
        <taxon>Eukaryota</taxon>
        <taxon>Fungi</taxon>
        <taxon>Dikarya</taxon>
        <taxon>Basidiomycota</taxon>
        <taxon>Agaricomycotina</taxon>
        <taxon>Agaricomycetes</taxon>
        <taxon>Agaricomycetidae</taxon>
        <taxon>Agaricales</taxon>
        <taxon>Tricholomatineae</taxon>
        <taxon>Lyophyllaceae</taxon>
        <taxon>Lyophyllum</taxon>
    </lineage>
</organism>